<dbReference type="PANTHER" id="PTHR43335:SF11">
    <property type="entry name" value="ABC TRANSPORTER RELATED"/>
    <property type="match status" value="1"/>
</dbReference>
<evidence type="ECO:0000313" key="6">
    <source>
        <dbReference type="EMBL" id="GLO65352.1"/>
    </source>
</evidence>
<dbReference type="SUPFAM" id="SSF52540">
    <property type="entry name" value="P-loop containing nucleoside triphosphate hydrolases"/>
    <property type="match status" value="1"/>
</dbReference>
<evidence type="ECO:0000256" key="1">
    <source>
        <dbReference type="ARBA" id="ARBA00005417"/>
    </source>
</evidence>
<dbReference type="InterPro" id="IPR027417">
    <property type="entry name" value="P-loop_NTPase"/>
</dbReference>
<comment type="caution">
    <text evidence="6">The sequence shown here is derived from an EMBL/GenBank/DDBJ whole genome shotgun (WGS) entry which is preliminary data.</text>
</comment>
<evidence type="ECO:0000256" key="4">
    <source>
        <dbReference type="ARBA" id="ARBA00022840"/>
    </source>
</evidence>
<evidence type="ECO:0000313" key="7">
    <source>
        <dbReference type="Proteomes" id="UP001275436"/>
    </source>
</evidence>
<dbReference type="RefSeq" id="WP_317957848.1">
    <property type="nucleotide sequence ID" value="NZ_BSKO01000001.1"/>
</dbReference>
<protein>
    <submittedName>
        <fullName evidence="6">ABC transporter ATP-binding protein YxlF</fullName>
    </submittedName>
</protein>
<keyword evidence="4 6" id="KW-0067">ATP-binding</keyword>
<dbReference type="PROSITE" id="PS50893">
    <property type="entry name" value="ABC_TRANSPORTER_2"/>
    <property type="match status" value="1"/>
</dbReference>
<evidence type="ECO:0000259" key="5">
    <source>
        <dbReference type="PROSITE" id="PS50893"/>
    </source>
</evidence>
<name>A0ABQ5TLD9_9BACI</name>
<dbReference type="GO" id="GO:0005524">
    <property type="term" value="F:ATP binding"/>
    <property type="evidence" value="ECO:0007669"/>
    <property type="project" value="UniProtKB-KW"/>
</dbReference>
<dbReference type="CDD" id="cd03230">
    <property type="entry name" value="ABC_DR_subfamily_A"/>
    <property type="match status" value="1"/>
</dbReference>
<feature type="domain" description="ABC transporter" evidence="5">
    <location>
        <begin position="4"/>
        <end position="230"/>
    </location>
</feature>
<gene>
    <name evidence="6" type="primary">yxlF_2</name>
    <name evidence="6" type="ORF">MACH08_11360</name>
</gene>
<organism evidence="6 7">
    <name type="scientific">Oceanobacillus kimchii</name>
    <dbReference type="NCBI Taxonomy" id="746691"/>
    <lineage>
        <taxon>Bacteria</taxon>
        <taxon>Bacillati</taxon>
        <taxon>Bacillota</taxon>
        <taxon>Bacilli</taxon>
        <taxon>Bacillales</taxon>
        <taxon>Bacillaceae</taxon>
        <taxon>Oceanobacillus</taxon>
    </lineage>
</organism>
<keyword evidence="7" id="KW-1185">Reference proteome</keyword>
<dbReference type="Pfam" id="PF13732">
    <property type="entry name" value="DrrA1-3_C"/>
    <property type="match status" value="1"/>
</dbReference>
<dbReference type="InterPro" id="IPR003593">
    <property type="entry name" value="AAA+_ATPase"/>
</dbReference>
<comment type="similarity">
    <text evidence="1">Belongs to the ABC transporter superfamily.</text>
</comment>
<accession>A0ABQ5TLD9</accession>
<keyword evidence="3" id="KW-0547">Nucleotide-binding</keyword>
<dbReference type="PROSITE" id="PS00211">
    <property type="entry name" value="ABC_TRANSPORTER_1"/>
    <property type="match status" value="1"/>
</dbReference>
<reference evidence="6 7" key="1">
    <citation type="submission" date="2023-02" db="EMBL/GenBank/DDBJ databases">
        <title>Oceanobacillus kimchii IFOP_LL358 isolated form Alexandrium catenella lab strain.</title>
        <authorList>
            <person name="Gajardo G."/>
            <person name="Ueki S."/>
            <person name="Maruyama F."/>
        </authorList>
    </citation>
    <scope>NUCLEOTIDE SEQUENCE [LARGE SCALE GENOMIC DNA]</scope>
    <source>
        <strain evidence="6 7">IFOP_LL358</strain>
    </source>
</reference>
<dbReference type="Proteomes" id="UP001275436">
    <property type="component" value="Unassembled WGS sequence"/>
</dbReference>
<dbReference type="SMART" id="SM00382">
    <property type="entry name" value="AAA"/>
    <property type="match status" value="1"/>
</dbReference>
<dbReference type="InterPro" id="IPR003439">
    <property type="entry name" value="ABC_transporter-like_ATP-bd"/>
</dbReference>
<proteinExistence type="inferred from homology"/>
<sequence>MNLLTVNQLTKSYKGKTVVNHIDFKVPDNACVALIGPNGAGKTTTLKMLAGLLQPSSGEIIFHNRPIKGDFRNYIGYLPQYPTFYSWMTGYEFLVYCAKLCLLSPTAAKSRAKELLQKTGIYEAKDKRIASYSGGMKQRLGIAQAIIHQPKLLLLDEPVSSLDPIGRREILLLMEELKKDMSIFFSTHILRDAEEVSDELILLHQGKVIESGSISNLQDTYQTSMIRLEFQDSLEIYQEKVNKLSNVSDTYIEKNTLWVTAIDIPSAREEILLEAATHNWDLTNFSIDRASLEDMFMKAVNR</sequence>
<dbReference type="PANTHER" id="PTHR43335">
    <property type="entry name" value="ABC TRANSPORTER, ATP-BINDING PROTEIN"/>
    <property type="match status" value="1"/>
</dbReference>
<keyword evidence="2" id="KW-0813">Transport</keyword>
<dbReference type="Gene3D" id="3.40.50.300">
    <property type="entry name" value="P-loop containing nucleotide triphosphate hydrolases"/>
    <property type="match status" value="1"/>
</dbReference>
<dbReference type="InterPro" id="IPR017871">
    <property type="entry name" value="ABC_transporter-like_CS"/>
</dbReference>
<dbReference type="Pfam" id="PF00005">
    <property type="entry name" value="ABC_tran"/>
    <property type="match status" value="1"/>
</dbReference>
<evidence type="ECO:0000256" key="3">
    <source>
        <dbReference type="ARBA" id="ARBA00022741"/>
    </source>
</evidence>
<evidence type="ECO:0000256" key="2">
    <source>
        <dbReference type="ARBA" id="ARBA00022448"/>
    </source>
</evidence>
<dbReference type="InterPro" id="IPR025302">
    <property type="entry name" value="DrrA1/2-like_C"/>
</dbReference>
<dbReference type="EMBL" id="BSKO01000001">
    <property type="protein sequence ID" value="GLO65352.1"/>
    <property type="molecule type" value="Genomic_DNA"/>
</dbReference>